<evidence type="ECO:0000256" key="1">
    <source>
        <dbReference type="ARBA" id="ARBA00007150"/>
    </source>
</evidence>
<dbReference type="GO" id="GO:0005886">
    <property type="term" value="C:plasma membrane"/>
    <property type="evidence" value="ECO:0007669"/>
    <property type="project" value="UniProtKB-SubCell"/>
</dbReference>
<evidence type="ECO:0000313" key="8">
    <source>
        <dbReference type="EMBL" id="NIR75529.1"/>
    </source>
</evidence>
<sequence>MFPVLFEFKGIQITSFGLMLGLSFLAAGYVTSLEMERKGHGRDVAWTLIMGALIGGIVGAKLYYSFLNWPHLIRDPLGTLFSRAGLVWYGGLIGGTAGVILLALREKLPIGQVADAAGVAIPIAYAVGRVGCFLVGDDYGRPTDSWVGLAFPKGSPPTTAGNLREGFGVSVPEAIPDWRVLEVHPTQLYEIGLSTLIFIFLWRIRRHSHRDGWLFMVWMVLAGFERFFIEFFRAKDDRFFGPLTLAQLISIGLIAAGAYGARALSRRRRAAAVG</sequence>
<keyword evidence="2 7" id="KW-1003">Cell membrane</keyword>
<gene>
    <name evidence="7" type="primary">lgt</name>
    <name evidence="8" type="ORF">GWO12_10550</name>
</gene>
<evidence type="ECO:0000256" key="4">
    <source>
        <dbReference type="ARBA" id="ARBA00022692"/>
    </source>
</evidence>
<keyword evidence="6 7" id="KW-0472">Membrane</keyword>
<proteinExistence type="inferred from homology"/>
<evidence type="ECO:0000313" key="9">
    <source>
        <dbReference type="Proteomes" id="UP000702544"/>
    </source>
</evidence>
<dbReference type="Proteomes" id="UP000702544">
    <property type="component" value="Unassembled WGS sequence"/>
</dbReference>
<keyword evidence="4 7" id="KW-0812">Transmembrane</keyword>
<comment type="subcellular location">
    <subcellularLocation>
        <location evidence="7">Cell membrane</location>
        <topology evidence="7">Multi-pass membrane protein</topology>
    </subcellularLocation>
</comment>
<dbReference type="InterPro" id="IPR001640">
    <property type="entry name" value="Lgt"/>
</dbReference>
<feature type="transmembrane region" description="Helical" evidence="7">
    <location>
        <begin position="12"/>
        <end position="32"/>
    </location>
</feature>
<dbReference type="Pfam" id="PF01790">
    <property type="entry name" value="LGT"/>
    <property type="match status" value="1"/>
</dbReference>
<feature type="binding site" evidence="7">
    <location>
        <position position="129"/>
    </location>
    <ligand>
        <name>a 1,2-diacyl-sn-glycero-3-phospho-(1'-sn-glycerol)</name>
        <dbReference type="ChEBI" id="CHEBI:64716"/>
    </ligand>
</feature>
<organism evidence="8 9">
    <name type="scientific">Candidatus Kutchimonas denitrificans</name>
    <dbReference type="NCBI Taxonomy" id="3056748"/>
    <lineage>
        <taxon>Bacteria</taxon>
        <taxon>Pseudomonadati</taxon>
        <taxon>Gemmatimonadota</taxon>
        <taxon>Gemmatimonadia</taxon>
        <taxon>Candidatus Palauibacterales</taxon>
        <taxon>Candidatus Palauibacteraceae</taxon>
        <taxon>Candidatus Kutchimonas</taxon>
    </lineage>
</organism>
<evidence type="ECO:0000256" key="2">
    <source>
        <dbReference type="ARBA" id="ARBA00022475"/>
    </source>
</evidence>
<dbReference type="PANTHER" id="PTHR30589:SF0">
    <property type="entry name" value="PHOSPHATIDYLGLYCEROL--PROLIPOPROTEIN DIACYLGLYCERYL TRANSFERASE"/>
    <property type="match status" value="1"/>
</dbReference>
<comment type="caution">
    <text evidence="8">The sequence shown here is derived from an EMBL/GenBank/DDBJ whole genome shotgun (WGS) entry which is preliminary data.</text>
</comment>
<evidence type="ECO:0000256" key="3">
    <source>
        <dbReference type="ARBA" id="ARBA00022679"/>
    </source>
</evidence>
<dbReference type="PANTHER" id="PTHR30589">
    <property type="entry name" value="PROLIPOPROTEIN DIACYLGLYCERYL TRANSFERASE"/>
    <property type="match status" value="1"/>
</dbReference>
<keyword evidence="3 7" id="KW-0808">Transferase</keyword>
<dbReference type="HAMAP" id="MF_01147">
    <property type="entry name" value="Lgt"/>
    <property type="match status" value="1"/>
</dbReference>
<name>A0AAE4Z929_9BACT</name>
<comment type="catalytic activity">
    <reaction evidence="7">
        <text>L-cysteinyl-[prolipoprotein] + a 1,2-diacyl-sn-glycero-3-phospho-(1'-sn-glycerol) = an S-1,2-diacyl-sn-glyceryl-L-cysteinyl-[prolipoprotein] + sn-glycerol 1-phosphate + H(+)</text>
        <dbReference type="Rhea" id="RHEA:56712"/>
        <dbReference type="Rhea" id="RHEA-COMP:14679"/>
        <dbReference type="Rhea" id="RHEA-COMP:14680"/>
        <dbReference type="ChEBI" id="CHEBI:15378"/>
        <dbReference type="ChEBI" id="CHEBI:29950"/>
        <dbReference type="ChEBI" id="CHEBI:57685"/>
        <dbReference type="ChEBI" id="CHEBI:64716"/>
        <dbReference type="ChEBI" id="CHEBI:140658"/>
        <dbReference type="EC" id="2.5.1.145"/>
    </reaction>
</comment>
<protein>
    <recommendedName>
        <fullName evidence="7">Phosphatidylglycerol--prolipoprotein diacylglyceryl transferase</fullName>
        <ecNumber evidence="7">2.5.1.145</ecNumber>
    </recommendedName>
</protein>
<comment type="pathway">
    <text evidence="7">Protein modification; lipoprotein biosynthesis (diacylglyceryl transfer).</text>
</comment>
<comment type="similarity">
    <text evidence="1 7">Belongs to the Lgt family.</text>
</comment>
<feature type="transmembrane region" description="Helical" evidence="7">
    <location>
        <begin position="86"/>
        <end position="104"/>
    </location>
</feature>
<evidence type="ECO:0000256" key="5">
    <source>
        <dbReference type="ARBA" id="ARBA00022989"/>
    </source>
</evidence>
<feature type="transmembrane region" description="Helical" evidence="7">
    <location>
        <begin position="213"/>
        <end position="233"/>
    </location>
</feature>
<dbReference type="GO" id="GO:0008961">
    <property type="term" value="F:phosphatidylglycerol-prolipoprotein diacylglyceryl transferase activity"/>
    <property type="evidence" value="ECO:0007669"/>
    <property type="project" value="UniProtKB-UniRule"/>
</dbReference>
<evidence type="ECO:0000256" key="7">
    <source>
        <dbReference type="HAMAP-Rule" id="MF_01147"/>
    </source>
</evidence>
<dbReference type="AlphaFoldDB" id="A0AAE4Z929"/>
<dbReference type="EMBL" id="JAACAK010000083">
    <property type="protein sequence ID" value="NIR75529.1"/>
    <property type="molecule type" value="Genomic_DNA"/>
</dbReference>
<dbReference type="GO" id="GO:0042158">
    <property type="term" value="P:lipoprotein biosynthetic process"/>
    <property type="evidence" value="ECO:0007669"/>
    <property type="project" value="UniProtKB-UniRule"/>
</dbReference>
<feature type="transmembrane region" description="Helical" evidence="7">
    <location>
        <begin position="44"/>
        <end position="66"/>
    </location>
</feature>
<dbReference type="EC" id="2.5.1.145" evidence="7"/>
<comment type="function">
    <text evidence="7">Catalyzes the transfer of the diacylglyceryl group from phosphatidylglycerol to the sulfhydryl group of the N-terminal cysteine of a prolipoprotein, the first step in the formation of mature lipoproteins.</text>
</comment>
<feature type="transmembrane region" description="Helical" evidence="7">
    <location>
        <begin position="239"/>
        <end position="259"/>
    </location>
</feature>
<reference evidence="8 9" key="1">
    <citation type="submission" date="2020-01" db="EMBL/GenBank/DDBJ databases">
        <title>Genomes assembled from Gulf of Kutch pelagic sediment metagenomes.</title>
        <authorList>
            <person name="Chandrashekar M."/>
            <person name="Mahajan M.S."/>
            <person name="Dave K.J."/>
            <person name="Vatsa P."/>
            <person name="Nathani N.M."/>
        </authorList>
    </citation>
    <scope>NUCLEOTIDE SEQUENCE [LARGE SCALE GENOMIC DNA]</scope>
    <source>
        <strain evidence="8">KS3-K002</strain>
    </source>
</reference>
<evidence type="ECO:0000256" key="6">
    <source>
        <dbReference type="ARBA" id="ARBA00023136"/>
    </source>
</evidence>
<keyword evidence="5 7" id="KW-1133">Transmembrane helix</keyword>
<accession>A0AAE4Z929</accession>